<keyword evidence="2" id="KW-1185">Reference proteome</keyword>
<evidence type="ECO:0000313" key="2">
    <source>
        <dbReference type="Proteomes" id="UP000887116"/>
    </source>
</evidence>
<organism evidence="1 2">
    <name type="scientific">Trichonephila clavata</name>
    <name type="common">Joro spider</name>
    <name type="synonym">Nephila clavata</name>
    <dbReference type="NCBI Taxonomy" id="2740835"/>
    <lineage>
        <taxon>Eukaryota</taxon>
        <taxon>Metazoa</taxon>
        <taxon>Ecdysozoa</taxon>
        <taxon>Arthropoda</taxon>
        <taxon>Chelicerata</taxon>
        <taxon>Arachnida</taxon>
        <taxon>Araneae</taxon>
        <taxon>Araneomorphae</taxon>
        <taxon>Entelegynae</taxon>
        <taxon>Araneoidea</taxon>
        <taxon>Nephilidae</taxon>
        <taxon>Trichonephila</taxon>
    </lineage>
</organism>
<proteinExistence type="predicted"/>
<dbReference type="Proteomes" id="UP000887116">
    <property type="component" value="Unassembled WGS sequence"/>
</dbReference>
<name>A0A8X6GN85_TRICU</name>
<feature type="non-terminal residue" evidence="1">
    <location>
        <position position="32"/>
    </location>
</feature>
<dbReference type="EMBL" id="BMAO01026186">
    <property type="protein sequence ID" value="GFR07633.1"/>
    <property type="molecule type" value="Genomic_DNA"/>
</dbReference>
<gene>
    <name evidence="1" type="ORF">TNCT_660431</name>
</gene>
<accession>A0A8X6GN85</accession>
<comment type="caution">
    <text evidence="1">The sequence shown here is derived from an EMBL/GenBank/DDBJ whole genome shotgun (WGS) entry which is preliminary data.</text>
</comment>
<protein>
    <submittedName>
        <fullName evidence="1">Uncharacterized protein</fullName>
    </submittedName>
</protein>
<reference evidence="1" key="1">
    <citation type="submission" date="2020-07" db="EMBL/GenBank/DDBJ databases">
        <title>Multicomponent nature underlies the extraordinary mechanical properties of spider dragline silk.</title>
        <authorList>
            <person name="Kono N."/>
            <person name="Nakamura H."/>
            <person name="Mori M."/>
            <person name="Yoshida Y."/>
            <person name="Ohtoshi R."/>
            <person name="Malay A.D."/>
            <person name="Moran D.A.P."/>
            <person name="Tomita M."/>
            <person name="Numata K."/>
            <person name="Arakawa K."/>
        </authorList>
    </citation>
    <scope>NUCLEOTIDE SEQUENCE</scope>
</reference>
<dbReference type="AlphaFoldDB" id="A0A8X6GN85"/>
<evidence type="ECO:0000313" key="1">
    <source>
        <dbReference type="EMBL" id="GFR07633.1"/>
    </source>
</evidence>
<sequence>MNQSECIADVSSDGNSENVDLTDMVDVFVENE</sequence>